<sequence>MKTYKVVGIGNAIVDVISNCDDGFLSTMGIDKGVMQLIEGDRAEFLYDAMQDRWQAPGGSVANTLAGIGNLGLKTAFIGRVRDDGLGRFYADGMVEDGTDFANPPVAAGELPTSRSMIFVSPDGERSMNTYLGISAELGPEDVDPGVAGDAEILFLEGYLYDKPKGKEAFLKAARACRAAGGMAGITLSDPFCVDRHREDFRKLVTELDFVIGNEHEWESLYETDLSAALEQAATESGMVICTRSGHDVVIVRGEEEARVPVETITPVDATGAGDQFAAGFLYGLSTGQSLEVAGRMGVVAAGEVISHYGARPEADLKALFAEAGLPV</sequence>
<reference evidence="5 6" key="1">
    <citation type="journal article" date="2017" name="Int. J. Syst. Evol. Microbiol.">
        <title>Rhodosalinus sediminis gen. nov., sp. nov., isolated from marine saltern.</title>
        <authorList>
            <person name="Guo L.Y."/>
            <person name="Ling S.K."/>
            <person name="Li C.M."/>
            <person name="Chen G.J."/>
            <person name="Du Z.J."/>
        </authorList>
    </citation>
    <scope>NUCLEOTIDE SEQUENCE [LARGE SCALE GENOMIC DNA]</scope>
    <source>
        <strain evidence="5 6">WDN1C137</strain>
    </source>
</reference>
<dbReference type="RefSeq" id="WP_115978525.1">
    <property type="nucleotide sequence ID" value="NZ_CAJXNW010000200.1"/>
</dbReference>
<dbReference type="PANTHER" id="PTHR43320">
    <property type="entry name" value="SUGAR KINASE"/>
    <property type="match status" value="1"/>
</dbReference>
<comment type="caution">
    <text evidence="5">The sequence shown here is derived from an EMBL/GenBank/DDBJ whole genome shotgun (WGS) entry which is preliminary data.</text>
</comment>
<proteinExistence type="inferred from homology"/>
<dbReference type="EMBL" id="QOHR01000003">
    <property type="protein sequence ID" value="REC58142.1"/>
    <property type="molecule type" value="Genomic_DNA"/>
</dbReference>
<dbReference type="InterPro" id="IPR052700">
    <property type="entry name" value="Carb_kinase_PfkB-like"/>
</dbReference>
<keyword evidence="2" id="KW-0808">Transferase</keyword>
<feature type="domain" description="Carbohydrate kinase PfkB" evidence="4">
    <location>
        <begin position="51"/>
        <end position="313"/>
    </location>
</feature>
<dbReference type="Gene3D" id="3.40.1190.20">
    <property type="match status" value="1"/>
</dbReference>
<dbReference type="AlphaFoldDB" id="A0A3D9BXK0"/>
<dbReference type="InterPro" id="IPR029056">
    <property type="entry name" value="Ribokinase-like"/>
</dbReference>
<evidence type="ECO:0000256" key="1">
    <source>
        <dbReference type="ARBA" id="ARBA00010688"/>
    </source>
</evidence>
<dbReference type="Proteomes" id="UP000257131">
    <property type="component" value="Unassembled WGS sequence"/>
</dbReference>
<gene>
    <name evidence="5" type="ORF">DRV84_03685</name>
</gene>
<dbReference type="GO" id="GO:0016301">
    <property type="term" value="F:kinase activity"/>
    <property type="evidence" value="ECO:0007669"/>
    <property type="project" value="UniProtKB-KW"/>
</dbReference>
<dbReference type="Pfam" id="PF00294">
    <property type="entry name" value="PfkB"/>
    <property type="match status" value="1"/>
</dbReference>
<organism evidence="5 6">
    <name type="scientific">Rhodosalinus sediminis</name>
    <dbReference type="NCBI Taxonomy" id="1940533"/>
    <lineage>
        <taxon>Bacteria</taxon>
        <taxon>Pseudomonadati</taxon>
        <taxon>Pseudomonadota</taxon>
        <taxon>Alphaproteobacteria</taxon>
        <taxon>Rhodobacterales</taxon>
        <taxon>Paracoccaceae</taxon>
        <taxon>Rhodosalinus</taxon>
    </lineage>
</organism>
<accession>A0A3D9BXK0</accession>
<keyword evidence="3 5" id="KW-0418">Kinase</keyword>
<dbReference type="CDD" id="cd01168">
    <property type="entry name" value="adenosine_kinase"/>
    <property type="match status" value="1"/>
</dbReference>
<protein>
    <submittedName>
        <fullName evidence="5">Adenosine kinase</fullName>
    </submittedName>
</protein>
<evidence type="ECO:0000256" key="3">
    <source>
        <dbReference type="ARBA" id="ARBA00022777"/>
    </source>
</evidence>
<evidence type="ECO:0000313" key="6">
    <source>
        <dbReference type="Proteomes" id="UP000257131"/>
    </source>
</evidence>
<dbReference type="PANTHER" id="PTHR43320:SF3">
    <property type="entry name" value="CARBOHYDRATE KINASE PFKB DOMAIN-CONTAINING PROTEIN"/>
    <property type="match status" value="1"/>
</dbReference>
<evidence type="ECO:0000259" key="4">
    <source>
        <dbReference type="Pfam" id="PF00294"/>
    </source>
</evidence>
<evidence type="ECO:0000313" key="5">
    <source>
        <dbReference type="EMBL" id="REC58142.1"/>
    </source>
</evidence>
<evidence type="ECO:0000256" key="2">
    <source>
        <dbReference type="ARBA" id="ARBA00022679"/>
    </source>
</evidence>
<dbReference type="SUPFAM" id="SSF53613">
    <property type="entry name" value="Ribokinase-like"/>
    <property type="match status" value="1"/>
</dbReference>
<dbReference type="InterPro" id="IPR011611">
    <property type="entry name" value="PfkB_dom"/>
</dbReference>
<keyword evidence="6" id="KW-1185">Reference proteome</keyword>
<dbReference type="OrthoDB" id="9813569at2"/>
<comment type="similarity">
    <text evidence="1">Belongs to the carbohydrate kinase PfkB family.</text>
</comment>
<name>A0A3D9BXK0_9RHOB</name>